<name>A0A1L3SSN7_9HYPH</name>
<protein>
    <submittedName>
        <fullName evidence="1">Uncharacterized protein</fullName>
    </submittedName>
</protein>
<dbReference type="Proteomes" id="UP000182840">
    <property type="component" value="Chromosome"/>
</dbReference>
<evidence type="ECO:0000313" key="1">
    <source>
        <dbReference type="EMBL" id="APH72390.1"/>
    </source>
</evidence>
<dbReference type="EMBL" id="CP018171">
    <property type="protein sequence ID" value="APH72390.1"/>
    <property type="molecule type" value="Genomic_DNA"/>
</dbReference>
<gene>
    <name evidence="1" type="ORF">BSQ44_14245</name>
</gene>
<evidence type="ECO:0000313" key="2">
    <source>
        <dbReference type="Proteomes" id="UP000182840"/>
    </source>
</evidence>
<keyword evidence="2" id="KW-1185">Reference proteome</keyword>
<organism evidence="1 2">
    <name type="scientific">Aquibium oceanicum</name>
    <dbReference type="NCBI Taxonomy" id="1670800"/>
    <lineage>
        <taxon>Bacteria</taxon>
        <taxon>Pseudomonadati</taxon>
        <taxon>Pseudomonadota</taxon>
        <taxon>Alphaproteobacteria</taxon>
        <taxon>Hyphomicrobiales</taxon>
        <taxon>Phyllobacteriaceae</taxon>
        <taxon>Aquibium</taxon>
    </lineage>
</organism>
<reference evidence="2" key="1">
    <citation type="submission" date="2016-11" db="EMBL/GenBank/DDBJ databases">
        <title>Mesorhizobium oceanicum sp. nov., isolated from deep seawater in South China Sea.</title>
        <authorList>
            <person name="Fu G.-Y."/>
        </authorList>
    </citation>
    <scope>NUCLEOTIDE SEQUENCE [LARGE SCALE GENOMIC DNA]</scope>
    <source>
        <strain evidence="2">B7</strain>
    </source>
</reference>
<dbReference type="AlphaFoldDB" id="A0A1L3SSN7"/>
<sequence>MRPPVPYQVKEEAASLRLSMTGIQTDAHDICGMLAQHDGWIEPRLELRKLAEPRRPLES</sequence>
<dbReference type="STRING" id="1670800.BSQ44_14245"/>
<proteinExistence type="predicted"/>
<accession>A0A1L3SSN7</accession>
<dbReference type="KEGG" id="meso:BSQ44_14245"/>